<accession>A0A0V0RNM1</accession>
<dbReference type="EMBL" id="JYDL01000115">
    <property type="protein sequence ID" value="KRX16073.1"/>
    <property type="molecule type" value="Genomic_DNA"/>
</dbReference>
<evidence type="ECO:0000256" key="1">
    <source>
        <dbReference type="SAM" id="Phobius"/>
    </source>
</evidence>
<sequence length="59" mass="6793">MIKFAQEMNNDNTCVSRREEGKKLTVMSDEAVFVLGFLFAPYLPTSSVWTHGWRVLLNN</sequence>
<reference evidence="2 3" key="1">
    <citation type="submission" date="2015-01" db="EMBL/GenBank/DDBJ databases">
        <title>Evolution of Trichinella species and genotypes.</title>
        <authorList>
            <person name="Korhonen P.K."/>
            <person name="Edoardo P."/>
            <person name="Giuseppe L.R."/>
            <person name="Gasser R.B."/>
        </authorList>
    </citation>
    <scope>NUCLEOTIDE SEQUENCE [LARGE SCALE GENOMIC DNA]</scope>
    <source>
        <strain evidence="2">ISS37</strain>
    </source>
</reference>
<protein>
    <submittedName>
        <fullName evidence="2">Uncharacterized protein</fullName>
    </submittedName>
</protein>
<dbReference type="Proteomes" id="UP000054630">
    <property type="component" value="Unassembled WGS sequence"/>
</dbReference>
<proteinExistence type="predicted"/>
<keyword evidence="1" id="KW-1133">Transmembrane helix</keyword>
<keyword evidence="3" id="KW-1185">Reference proteome</keyword>
<organism evidence="2 3">
    <name type="scientific">Trichinella nelsoni</name>
    <dbReference type="NCBI Taxonomy" id="6336"/>
    <lineage>
        <taxon>Eukaryota</taxon>
        <taxon>Metazoa</taxon>
        <taxon>Ecdysozoa</taxon>
        <taxon>Nematoda</taxon>
        <taxon>Enoplea</taxon>
        <taxon>Dorylaimia</taxon>
        <taxon>Trichinellida</taxon>
        <taxon>Trichinellidae</taxon>
        <taxon>Trichinella</taxon>
    </lineage>
</organism>
<dbReference type="OrthoDB" id="5912140at2759"/>
<comment type="caution">
    <text evidence="2">The sequence shown here is derived from an EMBL/GenBank/DDBJ whole genome shotgun (WGS) entry which is preliminary data.</text>
</comment>
<feature type="transmembrane region" description="Helical" evidence="1">
    <location>
        <begin position="31"/>
        <end position="49"/>
    </location>
</feature>
<dbReference type="AlphaFoldDB" id="A0A0V0RNM1"/>
<name>A0A0V0RNM1_9BILA</name>
<keyword evidence="1" id="KW-0472">Membrane</keyword>
<evidence type="ECO:0000313" key="2">
    <source>
        <dbReference type="EMBL" id="KRX16073.1"/>
    </source>
</evidence>
<gene>
    <name evidence="2" type="ORF">T07_6772</name>
</gene>
<evidence type="ECO:0000313" key="3">
    <source>
        <dbReference type="Proteomes" id="UP000054630"/>
    </source>
</evidence>
<keyword evidence="1" id="KW-0812">Transmembrane</keyword>